<dbReference type="Gramene" id="AET4Gv20841800.1">
    <property type="protein sequence ID" value="AET4Gv20841800.1"/>
    <property type="gene ID" value="AET4Gv20841800"/>
</dbReference>
<proteinExistence type="predicted"/>
<reference evidence="1" key="5">
    <citation type="journal article" date="2021" name="G3 (Bethesda)">
        <title>Aegilops tauschii genome assembly Aet v5.0 features greater sequence contiguity and improved annotation.</title>
        <authorList>
            <person name="Wang L."/>
            <person name="Zhu T."/>
            <person name="Rodriguez J.C."/>
            <person name="Deal K.R."/>
            <person name="Dubcovsky J."/>
            <person name="McGuire P.E."/>
            <person name="Lux T."/>
            <person name="Spannagl M."/>
            <person name="Mayer K.F.X."/>
            <person name="Baldrich P."/>
            <person name="Meyers B.C."/>
            <person name="Huo N."/>
            <person name="Gu Y.Q."/>
            <person name="Zhou H."/>
            <person name="Devos K.M."/>
            <person name="Bennetzen J.L."/>
            <person name="Unver T."/>
            <person name="Budak H."/>
            <person name="Gulick P.J."/>
            <person name="Galiba G."/>
            <person name="Kalapos B."/>
            <person name="Nelson D.R."/>
            <person name="Li P."/>
            <person name="You F.M."/>
            <person name="Luo M.C."/>
            <person name="Dvorak J."/>
        </authorList>
    </citation>
    <scope>NUCLEOTIDE SEQUENCE [LARGE SCALE GENOMIC DNA]</scope>
    <source>
        <strain evidence="1">cv. AL8/78</strain>
    </source>
</reference>
<dbReference type="Proteomes" id="UP000015105">
    <property type="component" value="Chromosome 4D"/>
</dbReference>
<evidence type="ECO:0000313" key="1">
    <source>
        <dbReference type="EnsemblPlants" id="AET4Gv20841800.1"/>
    </source>
</evidence>
<reference evidence="1" key="4">
    <citation type="submission" date="2019-03" db="UniProtKB">
        <authorList>
            <consortium name="EnsemblPlants"/>
        </authorList>
    </citation>
    <scope>IDENTIFICATION</scope>
</reference>
<accession>A0A453J9Q3</accession>
<reference evidence="2" key="1">
    <citation type="journal article" date="2014" name="Science">
        <title>Ancient hybridizations among the ancestral genomes of bread wheat.</title>
        <authorList>
            <consortium name="International Wheat Genome Sequencing Consortium,"/>
            <person name="Marcussen T."/>
            <person name="Sandve S.R."/>
            <person name="Heier L."/>
            <person name="Spannagl M."/>
            <person name="Pfeifer M."/>
            <person name="Jakobsen K.S."/>
            <person name="Wulff B.B."/>
            <person name="Steuernagel B."/>
            <person name="Mayer K.F."/>
            <person name="Olsen O.A."/>
        </authorList>
    </citation>
    <scope>NUCLEOTIDE SEQUENCE [LARGE SCALE GENOMIC DNA]</scope>
    <source>
        <strain evidence="2">cv. AL8/78</strain>
    </source>
</reference>
<evidence type="ECO:0000313" key="2">
    <source>
        <dbReference type="Proteomes" id="UP000015105"/>
    </source>
</evidence>
<protein>
    <submittedName>
        <fullName evidence="1">Uncharacterized protein</fullName>
    </submittedName>
</protein>
<reference evidence="1" key="3">
    <citation type="journal article" date="2017" name="Nature">
        <title>Genome sequence of the progenitor of the wheat D genome Aegilops tauschii.</title>
        <authorList>
            <person name="Luo M.C."/>
            <person name="Gu Y.Q."/>
            <person name="Puiu D."/>
            <person name="Wang H."/>
            <person name="Twardziok S.O."/>
            <person name="Deal K.R."/>
            <person name="Huo N."/>
            <person name="Zhu T."/>
            <person name="Wang L."/>
            <person name="Wang Y."/>
            <person name="McGuire P.E."/>
            <person name="Liu S."/>
            <person name="Long H."/>
            <person name="Ramasamy R.K."/>
            <person name="Rodriguez J.C."/>
            <person name="Van S.L."/>
            <person name="Yuan L."/>
            <person name="Wang Z."/>
            <person name="Xia Z."/>
            <person name="Xiao L."/>
            <person name="Anderson O.D."/>
            <person name="Ouyang S."/>
            <person name="Liang Y."/>
            <person name="Zimin A.V."/>
            <person name="Pertea G."/>
            <person name="Qi P."/>
            <person name="Bennetzen J.L."/>
            <person name="Dai X."/>
            <person name="Dawson M.W."/>
            <person name="Muller H.G."/>
            <person name="Kugler K."/>
            <person name="Rivarola-Duarte L."/>
            <person name="Spannagl M."/>
            <person name="Mayer K.F.X."/>
            <person name="Lu F.H."/>
            <person name="Bevan M.W."/>
            <person name="Leroy P."/>
            <person name="Li P."/>
            <person name="You F.M."/>
            <person name="Sun Q."/>
            <person name="Liu Z."/>
            <person name="Lyons E."/>
            <person name="Wicker T."/>
            <person name="Salzberg S.L."/>
            <person name="Devos K.M."/>
            <person name="Dvorak J."/>
        </authorList>
    </citation>
    <scope>NUCLEOTIDE SEQUENCE [LARGE SCALE GENOMIC DNA]</scope>
    <source>
        <strain evidence="1">cv. AL8/78</strain>
    </source>
</reference>
<dbReference type="AlphaFoldDB" id="A0A453J9Q3"/>
<sequence length="56" mass="6148">PFLFLFFFEGTAAGKASLLRTTPFSSKNANRKLLSVASVRKCSKVLSHQSSPLIFT</sequence>
<organism evidence="1 2">
    <name type="scientific">Aegilops tauschii subsp. strangulata</name>
    <name type="common">Goatgrass</name>
    <dbReference type="NCBI Taxonomy" id="200361"/>
    <lineage>
        <taxon>Eukaryota</taxon>
        <taxon>Viridiplantae</taxon>
        <taxon>Streptophyta</taxon>
        <taxon>Embryophyta</taxon>
        <taxon>Tracheophyta</taxon>
        <taxon>Spermatophyta</taxon>
        <taxon>Magnoliopsida</taxon>
        <taxon>Liliopsida</taxon>
        <taxon>Poales</taxon>
        <taxon>Poaceae</taxon>
        <taxon>BOP clade</taxon>
        <taxon>Pooideae</taxon>
        <taxon>Triticodae</taxon>
        <taxon>Triticeae</taxon>
        <taxon>Triticinae</taxon>
        <taxon>Aegilops</taxon>
    </lineage>
</organism>
<reference evidence="2" key="2">
    <citation type="journal article" date="2017" name="Nat. Plants">
        <title>The Aegilops tauschii genome reveals multiple impacts of transposons.</title>
        <authorList>
            <person name="Zhao G."/>
            <person name="Zou C."/>
            <person name="Li K."/>
            <person name="Wang K."/>
            <person name="Li T."/>
            <person name="Gao L."/>
            <person name="Zhang X."/>
            <person name="Wang H."/>
            <person name="Yang Z."/>
            <person name="Liu X."/>
            <person name="Jiang W."/>
            <person name="Mao L."/>
            <person name="Kong X."/>
            <person name="Jiao Y."/>
            <person name="Jia J."/>
        </authorList>
    </citation>
    <scope>NUCLEOTIDE SEQUENCE [LARGE SCALE GENOMIC DNA]</scope>
    <source>
        <strain evidence="2">cv. AL8/78</strain>
    </source>
</reference>
<dbReference type="EnsemblPlants" id="AET4Gv20841800.1">
    <property type="protein sequence ID" value="AET4Gv20841800.1"/>
    <property type="gene ID" value="AET4Gv20841800"/>
</dbReference>
<keyword evidence="2" id="KW-1185">Reference proteome</keyword>
<name>A0A453J9Q3_AEGTS</name>